<organism evidence="6 7">
    <name type="scientific">Henriciella mobilis</name>
    <dbReference type="NCBI Taxonomy" id="2305467"/>
    <lineage>
        <taxon>Bacteria</taxon>
        <taxon>Pseudomonadati</taxon>
        <taxon>Pseudomonadota</taxon>
        <taxon>Alphaproteobacteria</taxon>
        <taxon>Hyphomonadales</taxon>
        <taxon>Hyphomonadaceae</taxon>
        <taxon>Henriciella</taxon>
    </lineage>
</organism>
<protein>
    <recommendedName>
        <fullName evidence="2">phosphoribosylglycinamide formyltransferase 1</fullName>
        <ecNumber evidence="2">2.1.2.2</ecNumber>
    </recommendedName>
</protein>
<evidence type="ECO:0000256" key="1">
    <source>
        <dbReference type="ARBA" id="ARBA00005054"/>
    </source>
</evidence>
<keyword evidence="3 6" id="KW-0808">Transferase</keyword>
<dbReference type="CDD" id="cd08653">
    <property type="entry name" value="FMT_core_like_3"/>
    <property type="match status" value="1"/>
</dbReference>
<evidence type="ECO:0000256" key="3">
    <source>
        <dbReference type="ARBA" id="ARBA00022679"/>
    </source>
</evidence>
<comment type="caution">
    <text evidence="6">The sequence shown here is derived from an EMBL/GenBank/DDBJ whole genome shotgun (WGS) entry which is preliminary data.</text>
</comment>
<evidence type="ECO:0000256" key="4">
    <source>
        <dbReference type="ARBA" id="ARBA00022755"/>
    </source>
</evidence>
<dbReference type="PANTHER" id="PTHR43369:SF2">
    <property type="entry name" value="PHOSPHORIBOSYLGLYCINAMIDE FORMYLTRANSFERASE"/>
    <property type="match status" value="1"/>
</dbReference>
<dbReference type="AlphaFoldDB" id="A0A399RF88"/>
<dbReference type="Gene3D" id="3.40.50.170">
    <property type="entry name" value="Formyl transferase, N-terminal domain"/>
    <property type="match status" value="1"/>
</dbReference>
<gene>
    <name evidence="6" type="ORF">D1223_06165</name>
</gene>
<evidence type="ECO:0000313" key="6">
    <source>
        <dbReference type="EMBL" id="RIJ30230.1"/>
    </source>
</evidence>
<comment type="pathway">
    <text evidence="1">Purine metabolism; IMP biosynthesis via de novo pathway; N(2)-formyl-N(1)-(5-phospho-D-ribosyl)glycinamide from N(1)-(5-phospho-D-ribosyl)glycinamide (10-formyl THF route): step 1/1.</text>
</comment>
<dbReference type="EC" id="2.1.2.2" evidence="2"/>
<dbReference type="GO" id="GO:0006189">
    <property type="term" value="P:'de novo' IMP biosynthetic process"/>
    <property type="evidence" value="ECO:0007669"/>
    <property type="project" value="TreeGrafter"/>
</dbReference>
<dbReference type="EMBL" id="QWFX01000006">
    <property type="protein sequence ID" value="RIJ30230.1"/>
    <property type="molecule type" value="Genomic_DNA"/>
</dbReference>
<dbReference type="Proteomes" id="UP000266385">
    <property type="component" value="Unassembled WGS sequence"/>
</dbReference>
<keyword evidence="7" id="KW-1185">Reference proteome</keyword>
<dbReference type="SUPFAM" id="SSF53328">
    <property type="entry name" value="Formyltransferase"/>
    <property type="match status" value="1"/>
</dbReference>
<dbReference type="GO" id="GO:0004644">
    <property type="term" value="F:phosphoribosylglycinamide formyltransferase activity"/>
    <property type="evidence" value="ECO:0007669"/>
    <property type="project" value="UniProtKB-EC"/>
</dbReference>
<sequence>MSSPHSIVALTAGGPHSWIMINALRERFGPFAIIMEDGEPESVLWKRRMKMLGPLKVASMQAARIPMKLTKRGTQAIIDDLIASEGLQPAAPDEDDIIRVPSVNSEACRGALKTLGPSAVFVVSTRMIGKKTLGAVNAPFINYHSGINPAYRGMFGGYFALANGEPEHFGATVHLVDEGVDTGGILYQSRLEPKLGDNFHTYLWRLAAGSRDIVIKAMEDAVSGTLSPVHVNLPSRQWFAPTLGGYVWTGLSRGVW</sequence>
<keyword evidence="4" id="KW-0658">Purine biosynthesis</keyword>
<accession>A0A399RF88</accession>
<dbReference type="InterPro" id="IPR036477">
    <property type="entry name" value="Formyl_transf_N_sf"/>
</dbReference>
<name>A0A399RF88_9PROT</name>
<evidence type="ECO:0000256" key="2">
    <source>
        <dbReference type="ARBA" id="ARBA00012254"/>
    </source>
</evidence>
<dbReference type="OrthoDB" id="5355061at2"/>
<evidence type="ECO:0000313" key="7">
    <source>
        <dbReference type="Proteomes" id="UP000266385"/>
    </source>
</evidence>
<feature type="domain" description="Formyl transferase N-terminal" evidence="5">
    <location>
        <begin position="103"/>
        <end position="207"/>
    </location>
</feature>
<dbReference type="RefSeq" id="WP_119375550.1">
    <property type="nucleotide sequence ID" value="NZ_QWFX01000006.1"/>
</dbReference>
<reference evidence="6 7" key="1">
    <citation type="submission" date="2018-08" db="EMBL/GenBank/DDBJ databases">
        <title>Henriciella mobilis sp. nov., isolated from seawater.</title>
        <authorList>
            <person name="Cheng H."/>
            <person name="Wu Y.-H."/>
            <person name="Xu X.-W."/>
            <person name="Guo L.-L."/>
        </authorList>
    </citation>
    <scope>NUCLEOTIDE SEQUENCE [LARGE SCALE GENOMIC DNA]</scope>
    <source>
        <strain evidence="6 7">JN25</strain>
    </source>
</reference>
<proteinExistence type="predicted"/>
<evidence type="ECO:0000259" key="5">
    <source>
        <dbReference type="Pfam" id="PF00551"/>
    </source>
</evidence>
<dbReference type="GO" id="GO:0005829">
    <property type="term" value="C:cytosol"/>
    <property type="evidence" value="ECO:0007669"/>
    <property type="project" value="TreeGrafter"/>
</dbReference>
<dbReference type="Pfam" id="PF00551">
    <property type="entry name" value="Formyl_trans_N"/>
    <property type="match status" value="1"/>
</dbReference>
<dbReference type="PANTHER" id="PTHR43369">
    <property type="entry name" value="PHOSPHORIBOSYLGLYCINAMIDE FORMYLTRANSFERASE"/>
    <property type="match status" value="1"/>
</dbReference>
<dbReference type="InterPro" id="IPR002376">
    <property type="entry name" value="Formyl_transf_N"/>
</dbReference>